<dbReference type="Proteomes" id="UP000282613">
    <property type="component" value="Unassembled WGS sequence"/>
</dbReference>
<sequence>MIDEFSVFQGNLGHYDCIIYAVDPLRFHKDELTAILESLFPHELLIVAVVVSSRVKSSRLECLVKFLQSLGGFDESPLAAEPANWRLWCLNGRRRKLAGQWAELLQWGCYDVISKRNESDEFGRQVLNRIRRT</sequence>
<dbReference type="EMBL" id="UYRS01000151">
    <property type="protein sequence ID" value="VDK22110.1"/>
    <property type="molecule type" value="Genomic_DNA"/>
</dbReference>
<reference evidence="1 2" key="2">
    <citation type="submission" date="2018-11" db="EMBL/GenBank/DDBJ databases">
        <authorList>
            <consortium name="Pathogen Informatics"/>
        </authorList>
    </citation>
    <scope>NUCLEOTIDE SEQUENCE [LARGE SCALE GENOMIC DNA]</scope>
</reference>
<protein>
    <submittedName>
        <fullName evidence="1 3">Uncharacterized protein</fullName>
    </submittedName>
</protein>
<dbReference type="WBParaSite" id="TASK_0000089001-mRNA-1">
    <property type="protein sequence ID" value="TASK_0000089001-mRNA-1"/>
    <property type="gene ID" value="TASK_0000089001"/>
</dbReference>
<evidence type="ECO:0000313" key="3">
    <source>
        <dbReference type="WBParaSite" id="TASK_0000089001-mRNA-1"/>
    </source>
</evidence>
<accession>A0A0R3VUA8</accession>
<gene>
    <name evidence="1" type="ORF">TASK_LOCUS891</name>
</gene>
<keyword evidence="2" id="KW-1185">Reference proteome</keyword>
<dbReference type="AlphaFoldDB" id="A0A0R3VUA8"/>
<reference evidence="3" key="1">
    <citation type="submission" date="2017-02" db="UniProtKB">
        <authorList>
            <consortium name="WormBaseParasite"/>
        </authorList>
    </citation>
    <scope>IDENTIFICATION</scope>
</reference>
<organism evidence="3">
    <name type="scientific">Taenia asiatica</name>
    <name type="common">Asian tapeworm</name>
    <dbReference type="NCBI Taxonomy" id="60517"/>
    <lineage>
        <taxon>Eukaryota</taxon>
        <taxon>Metazoa</taxon>
        <taxon>Spiralia</taxon>
        <taxon>Lophotrochozoa</taxon>
        <taxon>Platyhelminthes</taxon>
        <taxon>Cestoda</taxon>
        <taxon>Eucestoda</taxon>
        <taxon>Cyclophyllidea</taxon>
        <taxon>Taeniidae</taxon>
        <taxon>Taenia</taxon>
    </lineage>
</organism>
<evidence type="ECO:0000313" key="2">
    <source>
        <dbReference type="Proteomes" id="UP000282613"/>
    </source>
</evidence>
<evidence type="ECO:0000313" key="1">
    <source>
        <dbReference type="EMBL" id="VDK22110.1"/>
    </source>
</evidence>
<proteinExistence type="predicted"/>
<name>A0A0R3VUA8_TAEAS</name>